<feature type="domain" description="UvrD-like helicase C-terminal" evidence="16">
    <location>
        <begin position="523"/>
        <end position="811"/>
    </location>
</feature>
<dbReference type="GO" id="GO:0008408">
    <property type="term" value="F:3'-5' exonuclease activity"/>
    <property type="evidence" value="ECO:0007669"/>
    <property type="project" value="UniProtKB-UniRule"/>
</dbReference>
<dbReference type="GO" id="GO:0043138">
    <property type="term" value="F:3'-5' DNA helicase activity"/>
    <property type="evidence" value="ECO:0007669"/>
    <property type="project" value="UniProtKB-UniRule"/>
</dbReference>
<keyword evidence="10 13" id="KW-0413">Isomerase</keyword>
<dbReference type="Gene3D" id="3.90.320.10">
    <property type="match status" value="1"/>
</dbReference>
<evidence type="ECO:0000256" key="9">
    <source>
        <dbReference type="ARBA" id="ARBA00023204"/>
    </source>
</evidence>
<evidence type="ECO:0000259" key="16">
    <source>
        <dbReference type="PROSITE" id="PS51217"/>
    </source>
</evidence>
<comment type="cofactor">
    <cofactor evidence="13">
        <name>Mg(2+)</name>
        <dbReference type="ChEBI" id="CHEBI:18420"/>
    </cofactor>
</comment>
<proteinExistence type="inferred from homology"/>
<dbReference type="Pfam" id="PF00580">
    <property type="entry name" value="UvrD-helicase"/>
    <property type="match status" value="1"/>
</dbReference>
<dbReference type="GO" id="GO:0000724">
    <property type="term" value="P:double-strand break repair via homologous recombination"/>
    <property type="evidence" value="ECO:0007669"/>
    <property type="project" value="UniProtKB-UniRule"/>
</dbReference>
<comment type="subunit">
    <text evidence="13">Heterodimer of AddA and AddB/RexB.</text>
</comment>
<keyword evidence="18" id="KW-1185">Reference proteome</keyword>
<organism evidence="17 18">
    <name type="scientific">Vagococcus silagei</name>
    <dbReference type="NCBI Taxonomy" id="2508885"/>
    <lineage>
        <taxon>Bacteria</taxon>
        <taxon>Bacillati</taxon>
        <taxon>Bacillota</taxon>
        <taxon>Bacilli</taxon>
        <taxon>Lactobacillales</taxon>
        <taxon>Enterococcaceae</taxon>
        <taxon>Vagococcus</taxon>
    </lineage>
</organism>
<evidence type="ECO:0000256" key="4">
    <source>
        <dbReference type="ARBA" id="ARBA00022801"/>
    </source>
</evidence>
<dbReference type="InterPro" id="IPR014016">
    <property type="entry name" value="UvrD-like_ATP-bd"/>
</dbReference>
<dbReference type="InterPro" id="IPR014152">
    <property type="entry name" value="AddA"/>
</dbReference>
<gene>
    <name evidence="13 17" type="primary">addA</name>
    <name evidence="17" type="ORF">ESZ54_08795</name>
</gene>
<dbReference type="GO" id="GO:0016887">
    <property type="term" value="F:ATP hydrolysis activity"/>
    <property type="evidence" value="ECO:0007669"/>
    <property type="project" value="RHEA"/>
</dbReference>
<evidence type="ECO:0000256" key="11">
    <source>
        <dbReference type="ARBA" id="ARBA00034617"/>
    </source>
</evidence>
<accession>A0A4S3B4M8</accession>
<keyword evidence="4 13" id="KW-0378">Hydrolase</keyword>
<comment type="catalytic activity">
    <reaction evidence="12 13">
        <text>ATP + H2O = ADP + phosphate + H(+)</text>
        <dbReference type="Rhea" id="RHEA:13065"/>
        <dbReference type="ChEBI" id="CHEBI:15377"/>
        <dbReference type="ChEBI" id="CHEBI:15378"/>
        <dbReference type="ChEBI" id="CHEBI:30616"/>
        <dbReference type="ChEBI" id="CHEBI:43474"/>
        <dbReference type="ChEBI" id="CHEBI:456216"/>
        <dbReference type="EC" id="5.6.2.4"/>
    </reaction>
</comment>
<keyword evidence="5 13" id="KW-0347">Helicase</keyword>
<keyword evidence="9 13" id="KW-0234">DNA repair</keyword>
<dbReference type="GO" id="GO:0003690">
    <property type="term" value="F:double-stranded DNA binding"/>
    <property type="evidence" value="ECO:0007669"/>
    <property type="project" value="UniProtKB-UniRule"/>
</dbReference>
<evidence type="ECO:0000256" key="8">
    <source>
        <dbReference type="ARBA" id="ARBA00023125"/>
    </source>
</evidence>
<dbReference type="InterPro" id="IPR027417">
    <property type="entry name" value="P-loop_NTPase"/>
</dbReference>
<evidence type="ECO:0000256" key="12">
    <source>
        <dbReference type="ARBA" id="ARBA00048988"/>
    </source>
</evidence>
<keyword evidence="3 13" id="KW-0227">DNA damage</keyword>
<comment type="function">
    <text evidence="13">The heterodimer acts as both an ATP-dependent DNA helicase and an ATP-dependent, dual-direction single-stranded exonuclease. Recognizes the chi site generating a DNA molecule suitable for the initiation of homologous recombination. The AddA nuclease domain is required for chi fragment generation; this subunit has the helicase and 3' -&gt; 5' nuclease activities.</text>
</comment>
<feature type="binding site" evidence="14">
    <location>
        <begin position="33"/>
        <end position="40"/>
    </location>
    <ligand>
        <name>ATP</name>
        <dbReference type="ChEBI" id="CHEBI:30616"/>
    </ligand>
</feature>
<keyword evidence="6 13" id="KW-0269">Exonuclease</keyword>
<keyword evidence="8 13" id="KW-0238">DNA-binding</keyword>
<evidence type="ECO:0000256" key="13">
    <source>
        <dbReference type="HAMAP-Rule" id="MF_01451"/>
    </source>
</evidence>
<feature type="domain" description="UvrD-like helicase ATP-binding" evidence="15">
    <location>
        <begin position="12"/>
        <end position="488"/>
    </location>
</feature>
<comment type="caution">
    <text evidence="17">The sequence shown here is derived from an EMBL/GenBank/DDBJ whole genome shotgun (WGS) entry which is preliminary data.</text>
</comment>
<dbReference type="EC" id="3.1.-.-" evidence="13"/>
<dbReference type="InterPro" id="IPR000212">
    <property type="entry name" value="DNA_helicase_UvrD/REP"/>
</dbReference>
<reference evidence="17 18" key="1">
    <citation type="submission" date="2019-01" db="EMBL/GenBank/DDBJ databases">
        <title>Vagococcus silagei sp. nov. isolated from brewer's grain.</title>
        <authorList>
            <person name="Guu J.-R."/>
        </authorList>
    </citation>
    <scope>NUCLEOTIDE SEQUENCE [LARGE SCALE GENOMIC DNA]</scope>
    <source>
        <strain evidence="17 18">2B-2</strain>
    </source>
</reference>
<comment type="catalytic activity">
    <reaction evidence="11 13">
        <text>Couples ATP hydrolysis with the unwinding of duplex DNA by translocating in the 3'-5' direction.</text>
        <dbReference type="EC" id="5.6.2.4"/>
    </reaction>
</comment>
<dbReference type="PANTHER" id="PTHR11070:SF48">
    <property type="entry name" value="ATP-DEPENDENT HELICASE_NUCLEASE SUBUNIT A"/>
    <property type="match status" value="1"/>
</dbReference>
<dbReference type="GO" id="GO:0005829">
    <property type="term" value="C:cytosol"/>
    <property type="evidence" value="ECO:0007669"/>
    <property type="project" value="TreeGrafter"/>
</dbReference>
<evidence type="ECO:0000256" key="14">
    <source>
        <dbReference type="PROSITE-ProRule" id="PRU00560"/>
    </source>
</evidence>
<sequence length="1253" mass="144645">MTMVQLTKPKDSHFTDKQWQAVCDEGTNILISASAGSGKTTVLVERVIQKIKAGVNVDELLIVTYTEAAAKEMKQRIQVAVQKTINEDDLTQGEMQHFVRQLSLLPTAHISTLHAFCLQVIRKYYYLIDIDPVFRLLTDETENLLLKEDVWDKLREDLFAERQESFYRLAENFSNDRNDNGLTYLIFSLHQFAMANPEPLVWLDSLSEMYAVEGKTLSDLELYQHYFKPDLLGSLYQMTDSLAAQLSLIEGEPDFEKTVPILQNEVALLRELVRLLEVDELDAFYQALHGFQFDRIKGPTKKNSTEDIMEIYEDVKAVRDSVKKQLTKFAKTHFSLSPDEMIQLMDDSYPLMEEMVIVTKQFLVAFRAEKEKKNVVDFNDLEHLTLNILRRFTAGEWEASIASDYYRGKFSEVLVDEYQDINRLQENILYWLRQPATNEGNLFMVGDVKQSIYAFRLADPTLFIEKYEQYKTEDDGRRIILAENFRSRQTVLDFTNLVFEQLMDEKLGQIAYDESAQLVAGYQDYPESAEHQTEIMIYESQTDDQGEAEYDENIDFVIDDKTQGELLLVGKKIKELVAKEFPLYDKKSGQNRAIQYSDIVLLTPTKKNNLVILDVFKELDIPLAINDTQNYFQATEIRIMVALLQVIDNPYQDIPLVSVLRSPIVGLKENDLVRIREFAPQDYYYDALEAFVTKETQVDACFEKVKNFYTQFNRWRELARREELVRLIWTIYEETDLLDYVSGMPSGKQRQANLHALYERAEAYEEMSFKGLFQFVRLIEKMQAKDKDLAEPVSEVVENAVRVMTIHASKGLEFPVVFVLDLAKQFNLQDIRTNPYIFDESLGAGIKYLDEETRVKSETLPFIIIREAKRKKMLAEEMRKLYVAFTRAEQKLFLVGSYKSRAKAFEKWQTNLTSSKTELPVATKLSHQSLMGWIGMTLMRVPDIQKAFPEIEVDPILSLEKWQAPISLNFFDEAAVLAMDAFEAESPQTMSEIKVSLDPNVALLKEVTDVLSFEYPYDQATKTTSYQSVSEIKRMFEDPDTQKLEWLDLTKQVRTSGYRYVEEEFATPKFMTGKTGVLPTEIGSATHLMMQLISFDKTPTAADFISLRDELVTKGLIEEKVAARVSIDQLVQFIESDFGQDLVMHASSLKREQPFSLLMHASEIFKDYPEKSDDQLLVHGIIDGYFETDQGLVLYDFKTDFVKDPNDEANLSVIKQRYLGQLNLYKIALQNATKQDVVQTKLVLLNTNTILDV</sequence>
<evidence type="ECO:0000256" key="2">
    <source>
        <dbReference type="ARBA" id="ARBA00022741"/>
    </source>
</evidence>
<dbReference type="Gene3D" id="3.40.50.300">
    <property type="entry name" value="P-loop containing nucleotide triphosphate hydrolases"/>
    <property type="match status" value="4"/>
</dbReference>
<dbReference type="InterPro" id="IPR011335">
    <property type="entry name" value="Restrct_endonuc-II-like"/>
</dbReference>
<evidence type="ECO:0000259" key="15">
    <source>
        <dbReference type="PROSITE" id="PS51198"/>
    </source>
</evidence>
<dbReference type="RefSeq" id="WP_136137386.1">
    <property type="nucleotide sequence ID" value="NZ_SDGV01000018.1"/>
</dbReference>
<comment type="similarity">
    <text evidence="13">Belongs to the helicase family. AddA subfamily.</text>
</comment>
<dbReference type="InterPro" id="IPR011604">
    <property type="entry name" value="PDDEXK-like_dom_sf"/>
</dbReference>
<dbReference type="OrthoDB" id="9810135at2"/>
<dbReference type="Proteomes" id="UP000310506">
    <property type="component" value="Unassembled WGS sequence"/>
</dbReference>
<keyword evidence="2 13" id="KW-0547">Nucleotide-binding</keyword>
<dbReference type="Pfam" id="PF13361">
    <property type="entry name" value="UvrD_C"/>
    <property type="match status" value="1"/>
</dbReference>
<evidence type="ECO:0000256" key="10">
    <source>
        <dbReference type="ARBA" id="ARBA00023235"/>
    </source>
</evidence>
<keyword evidence="7 13" id="KW-0067">ATP-binding</keyword>
<dbReference type="PANTHER" id="PTHR11070">
    <property type="entry name" value="UVRD / RECB / PCRA DNA HELICASE FAMILY MEMBER"/>
    <property type="match status" value="1"/>
</dbReference>
<dbReference type="AlphaFoldDB" id="A0A4S3B4M8"/>
<dbReference type="SUPFAM" id="SSF52540">
    <property type="entry name" value="P-loop containing nucleoside triphosphate hydrolases"/>
    <property type="match status" value="1"/>
</dbReference>
<dbReference type="PROSITE" id="PS51198">
    <property type="entry name" value="UVRD_HELICASE_ATP_BIND"/>
    <property type="match status" value="1"/>
</dbReference>
<dbReference type="HAMAP" id="MF_01451">
    <property type="entry name" value="AddA"/>
    <property type="match status" value="1"/>
</dbReference>
<evidence type="ECO:0000256" key="1">
    <source>
        <dbReference type="ARBA" id="ARBA00022722"/>
    </source>
</evidence>
<dbReference type="EMBL" id="SDGV01000018">
    <property type="protein sequence ID" value="THB60760.1"/>
    <property type="molecule type" value="Genomic_DNA"/>
</dbReference>
<dbReference type="NCBIfam" id="TIGR02785">
    <property type="entry name" value="addA_Gpos"/>
    <property type="match status" value="1"/>
</dbReference>
<evidence type="ECO:0000256" key="6">
    <source>
        <dbReference type="ARBA" id="ARBA00022839"/>
    </source>
</evidence>
<evidence type="ECO:0000256" key="5">
    <source>
        <dbReference type="ARBA" id="ARBA00022806"/>
    </source>
</evidence>
<protein>
    <recommendedName>
        <fullName evidence="13">ATP-dependent helicase/nuclease subunit A</fullName>
        <ecNumber evidence="13">3.1.-.-</ecNumber>
        <ecNumber evidence="13">5.6.2.4</ecNumber>
    </recommendedName>
    <alternativeName>
        <fullName evidence="13">ATP-dependent helicase/nuclease AddA</fullName>
    </alternativeName>
    <alternativeName>
        <fullName evidence="13">DNA 3'-5' helicase AddA</fullName>
    </alternativeName>
</protein>
<dbReference type="PROSITE" id="PS51217">
    <property type="entry name" value="UVRD_HELICASE_CTER"/>
    <property type="match status" value="1"/>
</dbReference>
<dbReference type="Gene3D" id="1.10.274.50">
    <property type="match status" value="1"/>
</dbReference>
<evidence type="ECO:0000313" key="18">
    <source>
        <dbReference type="Proteomes" id="UP000310506"/>
    </source>
</evidence>
<keyword evidence="1 13" id="KW-0540">Nuclease</keyword>
<dbReference type="EC" id="5.6.2.4" evidence="13"/>
<dbReference type="GO" id="GO:0005524">
    <property type="term" value="F:ATP binding"/>
    <property type="evidence" value="ECO:0007669"/>
    <property type="project" value="UniProtKB-UniRule"/>
</dbReference>
<name>A0A4S3B4M8_9ENTE</name>
<evidence type="ECO:0000256" key="3">
    <source>
        <dbReference type="ARBA" id="ARBA00022763"/>
    </source>
</evidence>
<evidence type="ECO:0000313" key="17">
    <source>
        <dbReference type="EMBL" id="THB60760.1"/>
    </source>
</evidence>
<dbReference type="SUPFAM" id="SSF52980">
    <property type="entry name" value="Restriction endonuclease-like"/>
    <property type="match status" value="1"/>
</dbReference>
<evidence type="ECO:0000256" key="7">
    <source>
        <dbReference type="ARBA" id="ARBA00022840"/>
    </source>
</evidence>
<dbReference type="GO" id="GO:0033202">
    <property type="term" value="C:DNA helicase complex"/>
    <property type="evidence" value="ECO:0007669"/>
    <property type="project" value="TreeGrafter"/>
</dbReference>
<dbReference type="InterPro" id="IPR014017">
    <property type="entry name" value="DNA_helicase_UvrD-like_C"/>
</dbReference>